<accession>A0A845Q9P2</accession>
<dbReference type="GeneID" id="300655190"/>
<evidence type="ECO:0000313" key="3">
    <source>
        <dbReference type="Proteomes" id="UP000470384"/>
    </source>
</evidence>
<dbReference type="EMBL" id="WXYQ01000005">
    <property type="protein sequence ID" value="NBG95345.1"/>
    <property type="molecule type" value="Genomic_DNA"/>
</dbReference>
<feature type="signal peptide" evidence="1">
    <location>
        <begin position="1"/>
        <end position="33"/>
    </location>
</feature>
<reference evidence="2 3" key="1">
    <citation type="journal article" date="2016" name="Int. J. Syst. Evol. Microbiol.">
        <title>Pyruvatibacter mobilis gen. nov., sp. nov., a marine bacterium from the culture broth of Picochlorum sp. 122.</title>
        <authorList>
            <person name="Wang G."/>
            <person name="Tang M."/>
            <person name="Wu H."/>
            <person name="Dai S."/>
            <person name="Li T."/>
            <person name="Chen C."/>
            <person name="He H."/>
            <person name="Fan J."/>
            <person name="Xiang W."/>
            <person name="Li X."/>
        </authorList>
    </citation>
    <scope>NUCLEOTIDE SEQUENCE [LARGE SCALE GENOMIC DNA]</scope>
    <source>
        <strain evidence="2 3">GYP-11</strain>
    </source>
</reference>
<proteinExistence type="predicted"/>
<evidence type="ECO:0008006" key="4">
    <source>
        <dbReference type="Google" id="ProtNLM"/>
    </source>
</evidence>
<organism evidence="2 3">
    <name type="scientific">Pyruvatibacter mobilis</name>
    <dbReference type="NCBI Taxonomy" id="1712261"/>
    <lineage>
        <taxon>Bacteria</taxon>
        <taxon>Pseudomonadati</taxon>
        <taxon>Pseudomonadota</taxon>
        <taxon>Alphaproteobacteria</taxon>
        <taxon>Hyphomicrobiales</taxon>
        <taxon>Parvibaculaceae</taxon>
        <taxon>Pyruvatibacter</taxon>
    </lineage>
</organism>
<protein>
    <recommendedName>
        <fullName evidence="4">Secreted protein</fullName>
    </recommendedName>
</protein>
<name>A0A845Q9P2_9HYPH</name>
<dbReference type="RefSeq" id="WP_160587350.1">
    <property type="nucleotide sequence ID" value="NZ_BMHN01000001.1"/>
</dbReference>
<dbReference type="Proteomes" id="UP000470384">
    <property type="component" value="Unassembled WGS sequence"/>
</dbReference>
<keyword evidence="1" id="KW-0732">Signal</keyword>
<dbReference type="OrthoDB" id="7626611at2"/>
<comment type="caution">
    <text evidence="2">The sequence shown here is derived from an EMBL/GenBank/DDBJ whole genome shotgun (WGS) entry which is preliminary data.</text>
</comment>
<feature type="chain" id="PRO_5032302613" description="Secreted protein" evidence="1">
    <location>
        <begin position="34"/>
        <end position="359"/>
    </location>
</feature>
<evidence type="ECO:0000313" key="2">
    <source>
        <dbReference type="EMBL" id="NBG95345.1"/>
    </source>
</evidence>
<keyword evidence="3" id="KW-1185">Reference proteome</keyword>
<sequence>MADTFISSGTSSCFGLKRVAAASGLVLAGLALAGCMTTGSTPTTTASIQPQAPVAPAASIAPYQVANAPVVQSDGMIVPVPRAKPFIAPQAGAKAQPKITSANADLAGKAAAYRAFDAAIDDLANRKFKSPRDVRAALDTLRPHNTEFLAEGWIANSAYLAAAQPEFAAAVKSAVEREGKDAVLSKLKSGSGVWMFSGSQKARSAVVAEASVTYKKLTNLGQRFLTTAVEFQRTRWGKYEAPAPFSVAPQYAANDVAGSGFGNVLAELAGVTEAHAAVPVMQRILSIAGHIAIEEDERTSAAKLTSNRDLTRCTRFSRLNLNQCLAAAHFPSEEAYCTGKHAVNEIAYCWAEYLPDAAR</sequence>
<evidence type="ECO:0000256" key="1">
    <source>
        <dbReference type="SAM" id="SignalP"/>
    </source>
</evidence>
<gene>
    <name evidence="2" type="ORF">GTQ45_06330</name>
</gene>
<dbReference type="AlphaFoldDB" id="A0A845Q9P2"/>